<proteinExistence type="predicted"/>
<reference evidence="1" key="1">
    <citation type="submission" date="2021-05" db="EMBL/GenBank/DDBJ databases">
        <authorList>
            <person name="Scholz U."/>
            <person name="Mascher M."/>
            <person name="Fiebig A."/>
        </authorList>
    </citation>
    <scope>NUCLEOTIDE SEQUENCE [LARGE SCALE GENOMIC DNA]</scope>
</reference>
<evidence type="ECO:0000313" key="1">
    <source>
        <dbReference type="EnsemblPlants" id="AVESA.00010b.r2.2AG0225580.1.CDS"/>
    </source>
</evidence>
<evidence type="ECO:0000313" key="2">
    <source>
        <dbReference type="Proteomes" id="UP001732700"/>
    </source>
</evidence>
<reference evidence="1" key="2">
    <citation type="submission" date="2025-09" db="UniProtKB">
        <authorList>
            <consortium name="EnsemblPlants"/>
        </authorList>
    </citation>
    <scope>IDENTIFICATION</scope>
</reference>
<sequence length="730" mass="81236">MQCRLRLAPLLRAPPPRTLLSRLLSSSYSSPPSSGGGDGSEASSGVAVKQVTRGNLAEALEELRARVRDAAFVGIDLEMSGVTSAPWRDTFELDRADVRYLKLRDSAQRFAALQLGVCPFRWDPAKSAFVAHPHNFFIFPRKELPYDSSSHEFLCQTSSIDFLAKYQFDFNTCFHEGISYLSRAQEEEALQKFNMLHHDATSASPNTSEEGEDVPLKSTADLLFTERMKIRFSEWRDTIRSNSRVDSNLLGSNKFSTDQFQTVFFKMRPAIMLNGFTSHQLKLIQQVLRKNFRDLMYVCTFGEDDTSEKRVVYTDNSDDSILLMNGVQEDLLRSRKARVESAIGVRHVIDLLASERKLIVGHSCFLDIAQVYSKFIGPLPSSMKEFSMGINKIFPHIADTRHLMSANDAVQYLMRQKSKSLSSAFSFLCPAFHSTAAESSTRAPVRIEVEADETMLSCFASGAKHEAGYDAFMTGSVFAQLCAHLDINFEHLTPKENLARNNKLQKYINHISPSFNSGTVLDLSTGTERPDTGYKSRYPAAVYDNIVLIWGFQSALRANDIKDSICKVFGPASITTIFSIDRTAVLVQFSKQESVNDFLDLKATLEGTDSAISVLHPLSTILQGGKTRAANYDTYRDICSSSVSKYFFADQAEAVCPASNTELKCENLDDGDALGINESVIDETANASAQHGEGTKYTSKNQDNSNISCQDILGVLQDGKTLFGKRIRRT</sequence>
<keyword evidence="2" id="KW-1185">Reference proteome</keyword>
<name>A0ACD5UBM0_AVESA</name>
<organism evidence="1 2">
    <name type="scientific">Avena sativa</name>
    <name type="common">Oat</name>
    <dbReference type="NCBI Taxonomy" id="4498"/>
    <lineage>
        <taxon>Eukaryota</taxon>
        <taxon>Viridiplantae</taxon>
        <taxon>Streptophyta</taxon>
        <taxon>Embryophyta</taxon>
        <taxon>Tracheophyta</taxon>
        <taxon>Spermatophyta</taxon>
        <taxon>Magnoliopsida</taxon>
        <taxon>Liliopsida</taxon>
        <taxon>Poales</taxon>
        <taxon>Poaceae</taxon>
        <taxon>BOP clade</taxon>
        <taxon>Pooideae</taxon>
        <taxon>Poodae</taxon>
        <taxon>Poeae</taxon>
        <taxon>Poeae Chloroplast Group 1 (Aveneae type)</taxon>
        <taxon>Aveninae</taxon>
        <taxon>Avena</taxon>
    </lineage>
</organism>
<dbReference type="Proteomes" id="UP001732700">
    <property type="component" value="Chromosome 2A"/>
</dbReference>
<protein>
    <submittedName>
        <fullName evidence="1">Uncharacterized protein</fullName>
    </submittedName>
</protein>
<accession>A0ACD5UBM0</accession>
<dbReference type="EnsemblPlants" id="AVESA.00010b.r2.2AG0225580.1">
    <property type="protein sequence ID" value="AVESA.00010b.r2.2AG0225580.1.CDS"/>
    <property type="gene ID" value="AVESA.00010b.r2.2AG0225580"/>
</dbReference>